<evidence type="ECO:0000313" key="3">
    <source>
        <dbReference type="Proteomes" id="UP000179840"/>
    </source>
</evidence>
<accession>A0A1S1U481</accession>
<reference evidence="2 3" key="1">
    <citation type="submission" date="2015-06" db="EMBL/GenBank/DDBJ databases">
        <title>Draft genome sequencing of a biphenyl-degrading bacterium, Janthinobacterium lividum MEG1.</title>
        <authorList>
            <person name="Shimodaira J."/>
            <person name="Hatta T."/>
        </authorList>
    </citation>
    <scope>NUCLEOTIDE SEQUENCE [LARGE SCALE GENOMIC DNA]</scope>
    <source>
        <strain evidence="2 3">MEG1</strain>
    </source>
</reference>
<gene>
    <name evidence="2" type="ORF">AKG95_21955</name>
</gene>
<name>A0A1S1U481_9BURK</name>
<feature type="region of interest" description="Disordered" evidence="1">
    <location>
        <begin position="97"/>
        <end position="117"/>
    </location>
</feature>
<comment type="caution">
    <text evidence="2">The sequence shown here is derived from an EMBL/GenBank/DDBJ whole genome shotgun (WGS) entry which is preliminary data.</text>
</comment>
<proteinExistence type="predicted"/>
<dbReference type="EMBL" id="LFKP01000011">
    <property type="protein sequence ID" value="OHV94958.1"/>
    <property type="molecule type" value="Genomic_DNA"/>
</dbReference>
<evidence type="ECO:0000313" key="2">
    <source>
        <dbReference type="EMBL" id="OHV94958.1"/>
    </source>
</evidence>
<sequence>MSTSTSPLATPLVAAALIRIFDHFSDAQQARSALLDDGFAAHAVQLDTVDDEAVPVQGKAAWRGMFRLIVAIGTPQERERAHAIVQACNGCDIEQRTASHAASRHAGTGAGKHALAG</sequence>
<evidence type="ECO:0000256" key="1">
    <source>
        <dbReference type="SAM" id="MobiDB-lite"/>
    </source>
</evidence>
<dbReference type="AlphaFoldDB" id="A0A1S1U481"/>
<protein>
    <submittedName>
        <fullName evidence="2">Uncharacterized protein</fullName>
    </submittedName>
</protein>
<dbReference type="RefSeq" id="WP_071079028.1">
    <property type="nucleotide sequence ID" value="NZ_LFKP01000011.1"/>
</dbReference>
<organism evidence="2 3">
    <name type="scientific">Janthinobacterium lividum</name>
    <dbReference type="NCBI Taxonomy" id="29581"/>
    <lineage>
        <taxon>Bacteria</taxon>
        <taxon>Pseudomonadati</taxon>
        <taxon>Pseudomonadota</taxon>
        <taxon>Betaproteobacteria</taxon>
        <taxon>Burkholderiales</taxon>
        <taxon>Oxalobacteraceae</taxon>
        <taxon>Janthinobacterium</taxon>
    </lineage>
</organism>
<dbReference type="Proteomes" id="UP000179840">
    <property type="component" value="Unassembled WGS sequence"/>
</dbReference>